<sequence length="487" mass="49321">MPINGYFDTPFAVGGDLNTIPDATQPSGTVSYEQGFPVGYSTPVSSGGFNVPRTAINQALNDITTAIQAYQQFGTPPFITTTMNGGTPFSYGQYARVVNAGVVYQSLVGSNTDTPPSAKWVVVNPVTQIQTTQTITGTSHTFATGDSGYLTLRSNSGTLMTDTLPGTSPGVLSQGWSAIAENNDASALYAFSVGSGADLNGSSTGTIILGPGQRCSIFSDGSNYWTKDLPSRTRLGANTTFYVSTTGSDANTGLASGTPWATIQHAINFVANNLDLGGFGATISVADGTYTGGVSVSLPFVGSTNVTLQGNTTTPTNCILSTSGDCIAVIKGAILNVTGFKTTSSGGNCISASGGGIVTVGAEMNFGSAASGSAHLNAFDGGRIFCSDGAYTVSGGASWHWIAIRTSQVFINSSLTVTLSGTPAFAAAFAQSSDNSSIYCASLTFSGSATGVRYVANANGTIDTNGGGATYLPGNSAGTTANGGQYI</sequence>
<gene>
    <name evidence="1" type="ORF">FRUB_04147</name>
</gene>
<name>A0A225DXU8_9BACT</name>
<proteinExistence type="predicted"/>
<comment type="caution">
    <text evidence="1">The sequence shown here is derived from an EMBL/GenBank/DDBJ whole genome shotgun (WGS) entry which is preliminary data.</text>
</comment>
<keyword evidence="2" id="KW-1185">Reference proteome</keyword>
<organism evidence="1 2">
    <name type="scientific">Fimbriiglobus ruber</name>
    <dbReference type="NCBI Taxonomy" id="1908690"/>
    <lineage>
        <taxon>Bacteria</taxon>
        <taxon>Pseudomonadati</taxon>
        <taxon>Planctomycetota</taxon>
        <taxon>Planctomycetia</taxon>
        <taxon>Gemmatales</taxon>
        <taxon>Gemmataceae</taxon>
        <taxon>Fimbriiglobus</taxon>
    </lineage>
</organism>
<dbReference type="EMBL" id="NIDE01000005">
    <property type="protein sequence ID" value="OWK42069.1"/>
    <property type="molecule type" value="Genomic_DNA"/>
</dbReference>
<reference evidence="2" key="1">
    <citation type="submission" date="2017-06" db="EMBL/GenBank/DDBJ databases">
        <title>Genome analysis of Fimbriiglobus ruber SP5, the first member of the order Planctomycetales with confirmed chitinolytic capability.</title>
        <authorList>
            <person name="Ravin N.V."/>
            <person name="Rakitin A.L."/>
            <person name="Ivanova A.A."/>
            <person name="Beletsky A.V."/>
            <person name="Kulichevskaya I.S."/>
            <person name="Mardanov A.V."/>
            <person name="Dedysh S.N."/>
        </authorList>
    </citation>
    <scope>NUCLEOTIDE SEQUENCE [LARGE SCALE GENOMIC DNA]</scope>
    <source>
        <strain evidence="2">SP5</strain>
    </source>
</reference>
<dbReference type="OrthoDB" id="564699at2"/>
<dbReference type="RefSeq" id="WP_088255284.1">
    <property type="nucleotide sequence ID" value="NZ_NIDE01000005.1"/>
</dbReference>
<dbReference type="Proteomes" id="UP000214646">
    <property type="component" value="Unassembled WGS sequence"/>
</dbReference>
<protein>
    <submittedName>
        <fullName evidence="1">Phage-related tail fiber protein</fullName>
    </submittedName>
</protein>
<dbReference type="AlphaFoldDB" id="A0A225DXU8"/>
<dbReference type="InterPro" id="IPR012334">
    <property type="entry name" value="Pectin_lyas_fold"/>
</dbReference>
<accession>A0A225DXU8</accession>
<dbReference type="InterPro" id="IPR011050">
    <property type="entry name" value="Pectin_lyase_fold/virulence"/>
</dbReference>
<evidence type="ECO:0000313" key="2">
    <source>
        <dbReference type="Proteomes" id="UP000214646"/>
    </source>
</evidence>
<evidence type="ECO:0000313" key="1">
    <source>
        <dbReference type="EMBL" id="OWK42069.1"/>
    </source>
</evidence>
<dbReference type="Gene3D" id="2.160.20.10">
    <property type="entry name" value="Single-stranded right-handed beta-helix, Pectin lyase-like"/>
    <property type="match status" value="1"/>
</dbReference>
<dbReference type="SUPFAM" id="SSF51126">
    <property type="entry name" value="Pectin lyase-like"/>
    <property type="match status" value="1"/>
</dbReference>